<dbReference type="GO" id="GO:0005886">
    <property type="term" value="C:plasma membrane"/>
    <property type="evidence" value="ECO:0007669"/>
    <property type="project" value="UniProtKB-SubCell"/>
</dbReference>
<keyword evidence="2" id="KW-1003">Cell membrane</keyword>
<proteinExistence type="predicted"/>
<dbReference type="CTD" id="7354412"/>
<feature type="signal peptide" evidence="9">
    <location>
        <begin position="1"/>
        <end position="20"/>
    </location>
</feature>
<dbReference type="PANTHER" id="PTHR42643:SF41">
    <property type="entry name" value="IONOTROPIC RECEPTOR 20A-RELATED"/>
    <property type="match status" value="1"/>
</dbReference>
<evidence type="ECO:0000256" key="4">
    <source>
        <dbReference type="ARBA" id="ARBA00022989"/>
    </source>
</evidence>
<dbReference type="RefSeq" id="XP_033167251.1">
    <property type="nucleotide sequence ID" value="XM_033311360.1"/>
</dbReference>
<feature type="transmembrane region" description="Helical" evidence="8">
    <location>
        <begin position="291"/>
        <end position="315"/>
    </location>
</feature>
<keyword evidence="4 8" id="KW-1133">Transmembrane helix</keyword>
<feature type="transmembrane region" description="Helical" evidence="8">
    <location>
        <begin position="552"/>
        <end position="575"/>
    </location>
</feature>
<evidence type="ECO:0000256" key="6">
    <source>
        <dbReference type="ARBA" id="ARBA00023170"/>
    </source>
</evidence>
<keyword evidence="5 8" id="KW-0472">Membrane</keyword>
<protein>
    <submittedName>
        <fullName evidence="11">Uncharacterized protein LOC117145640</fullName>
    </submittedName>
</protein>
<reference evidence="11" key="1">
    <citation type="submission" date="2025-08" db="UniProtKB">
        <authorList>
            <consortium name="RefSeq"/>
        </authorList>
    </citation>
    <scope>IDENTIFICATION</scope>
    <source>
        <strain evidence="11">Mau12</strain>
        <tissue evidence="11">Whole Body</tissue>
    </source>
</reference>
<gene>
    <name evidence="11" type="primary">LOC117145640</name>
</gene>
<keyword evidence="9" id="KW-0732">Signal</keyword>
<sequence length="598" mass="69444">MGQLHLLLVALVLLCPGGDSSYHSLLHQLRRELNIEYVLLLGNFDPTWLDILWQLPVPVLQIKEHSRETYNLLENPSHNVLTIAFVNDSTEDILEILYRNLRMLNTQPVLLVIRKSTIRVNSLLEWCWHHQLLNVVAIAQDFMESLIVYSYTPFPVLQFIERLLDNITTIFEKRLENLHGYEVPIALGGSSPRLIVYRDSEGKLIFSGPVGNFMKSFEQRYNCRLVQPYPFDESAISPARDLIAAVQNGSVQIALGAIYPKLPYTGFSYPIELMSWCLMMPVPEEVPHSQLYSMVFSPMAFGVTIVAMVLISFTLSMALRLHGYRVSFSEYFLHDSCLRGVLSQSFYEVLRAPALIKAIYLLICLLGLLITSWYNSYFSTFVTSAPRFPQLTSYESIRHSKLKIVIWKPEYEMLLFFSENMKKYSSIFQLEEDYKEFLHLRDSFDTRYGYMMPMEKWSLMKEQQRVFSSPLFSLQDDLCVFHTVPIVFPMVKNSIFKEPFDRLILDVTATGLLSRWRDMSFTEMIKAGQLGLEDRGHPKEFRAMKVEDLIQIWRFVGWMLGLATIVFLFELICFWRHKMRQNIKNIFSTSSADSLATL</sequence>
<feature type="chain" id="PRO_5028175216" evidence="9">
    <location>
        <begin position="21"/>
        <end position="598"/>
    </location>
</feature>
<dbReference type="AlphaFoldDB" id="A0A6P8KVN7"/>
<evidence type="ECO:0000313" key="10">
    <source>
        <dbReference type="Proteomes" id="UP000515162"/>
    </source>
</evidence>
<evidence type="ECO:0000256" key="8">
    <source>
        <dbReference type="SAM" id="Phobius"/>
    </source>
</evidence>
<dbReference type="SUPFAM" id="SSF53850">
    <property type="entry name" value="Periplasmic binding protein-like II"/>
    <property type="match status" value="1"/>
</dbReference>
<evidence type="ECO:0000256" key="5">
    <source>
        <dbReference type="ARBA" id="ARBA00023136"/>
    </source>
</evidence>
<keyword evidence="6" id="KW-0675">Receptor</keyword>
<evidence type="ECO:0000256" key="7">
    <source>
        <dbReference type="ARBA" id="ARBA00023180"/>
    </source>
</evidence>
<accession>A0A6P8KVN7</accession>
<evidence type="ECO:0000256" key="3">
    <source>
        <dbReference type="ARBA" id="ARBA00022692"/>
    </source>
</evidence>
<dbReference type="GeneID" id="117145640"/>
<keyword evidence="10" id="KW-1185">Reference proteome</keyword>
<dbReference type="InterPro" id="IPR052192">
    <property type="entry name" value="Insect_Ionotropic_Sensory_Rcpt"/>
</dbReference>
<organism evidence="10 11">
    <name type="scientific">Drosophila mauritiana</name>
    <name type="common">Fruit fly</name>
    <dbReference type="NCBI Taxonomy" id="7226"/>
    <lineage>
        <taxon>Eukaryota</taxon>
        <taxon>Metazoa</taxon>
        <taxon>Ecdysozoa</taxon>
        <taxon>Arthropoda</taxon>
        <taxon>Hexapoda</taxon>
        <taxon>Insecta</taxon>
        <taxon>Pterygota</taxon>
        <taxon>Neoptera</taxon>
        <taxon>Endopterygota</taxon>
        <taxon>Diptera</taxon>
        <taxon>Brachycera</taxon>
        <taxon>Muscomorpha</taxon>
        <taxon>Ephydroidea</taxon>
        <taxon>Drosophilidae</taxon>
        <taxon>Drosophila</taxon>
        <taxon>Sophophora</taxon>
    </lineage>
</organism>
<evidence type="ECO:0000313" key="11">
    <source>
        <dbReference type="RefSeq" id="XP_033167251.1"/>
    </source>
</evidence>
<dbReference type="PANTHER" id="PTHR42643">
    <property type="entry name" value="IONOTROPIC RECEPTOR 20A-RELATED"/>
    <property type="match status" value="1"/>
</dbReference>
<keyword evidence="3 8" id="KW-0812">Transmembrane</keyword>
<feature type="transmembrane region" description="Helical" evidence="8">
    <location>
        <begin position="354"/>
        <end position="374"/>
    </location>
</feature>
<evidence type="ECO:0000256" key="1">
    <source>
        <dbReference type="ARBA" id="ARBA00004651"/>
    </source>
</evidence>
<comment type="subcellular location">
    <subcellularLocation>
        <location evidence="1">Cell membrane</location>
        <topology evidence="1">Multi-pass membrane protein</topology>
    </subcellularLocation>
</comment>
<evidence type="ECO:0000256" key="2">
    <source>
        <dbReference type="ARBA" id="ARBA00022475"/>
    </source>
</evidence>
<keyword evidence="7" id="KW-0325">Glycoprotein</keyword>
<evidence type="ECO:0000256" key="9">
    <source>
        <dbReference type="SAM" id="SignalP"/>
    </source>
</evidence>
<dbReference type="Proteomes" id="UP000515162">
    <property type="component" value="Chromosome 3R"/>
</dbReference>
<name>A0A6P8KVN7_DROMA</name>